<reference evidence="2" key="1">
    <citation type="journal article" date="2016" name="Nat. Genet.">
        <title>A high-quality carrot genome assembly provides new insights into carotenoid accumulation and asterid genome evolution.</title>
        <authorList>
            <person name="Iorizzo M."/>
            <person name="Ellison S."/>
            <person name="Senalik D."/>
            <person name="Zeng P."/>
            <person name="Satapoomin P."/>
            <person name="Huang J."/>
            <person name="Bowman M."/>
            <person name="Iovene M."/>
            <person name="Sanseverino W."/>
            <person name="Cavagnaro P."/>
            <person name="Yildiz M."/>
            <person name="Macko-Podgorni A."/>
            <person name="Moranska E."/>
            <person name="Grzebelus E."/>
            <person name="Grzebelus D."/>
            <person name="Ashrafi H."/>
            <person name="Zheng Z."/>
            <person name="Cheng S."/>
            <person name="Spooner D."/>
            <person name="Van Deynze A."/>
            <person name="Simon P."/>
        </authorList>
    </citation>
    <scope>NUCLEOTIDE SEQUENCE</scope>
    <source>
        <tissue evidence="2">Leaf</tissue>
    </source>
</reference>
<dbReference type="Proteomes" id="UP000077755">
    <property type="component" value="Chromosome 1"/>
</dbReference>
<sequence>MIPLWNLIVRTFLDMTVCLRVRNSRKRLDQGNLRKSLREKGRKRKWHSILKGQEHVQEMQLLRLRSTDQSLTQKAPPPQTQNAHVFGPDNLPPPPPLTADLPPNLPLREKPPRKVRINQGIGTMEAFLEMRKSQKESSCENRNGVEGTGQTANLTTEDNDLETPAGS</sequence>
<keyword evidence="3" id="KW-1185">Reference proteome</keyword>
<evidence type="ECO:0000256" key="1">
    <source>
        <dbReference type="SAM" id="MobiDB-lite"/>
    </source>
</evidence>
<name>A0A175YB23_DAUCS</name>
<protein>
    <submittedName>
        <fullName evidence="2">Uncharacterized protein</fullName>
    </submittedName>
</protein>
<evidence type="ECO:0000313" key="2">
    <source>
        <dbReference type="EMBL" id="WOG81907.1"/>
    </source>
</evidence>
<feature type="region of interest" description="Disordered" evidence="1">
    <location>
        <begin position="131"/>
        <end position="167"/>
    </location>
</feature>
<dbReference type="EMBL" id="CP093343">
    <property type="protein sequence ID" value="WOG81907.1"/>
    <property type="molecule type" value="Genomic_DNA"/>
</dbReference>
<reference evidence="2" key="2">
    <citation type="submission" date="2022-03" db="EMBL/GenBank/DDBJ databases">
        <title>Draft title - Genomic analysis of global carrot germplasm unveils the trajectory of domestication and the origin of high carotenoid orange carrot.</title>
        <authorList>
            <person name="Iorizzo M."/>
            <person name="Ellison S."/>
            <person name="Senalik D."/>
            <person name="Macko-Podgorni A."/>
            <person name="Grzebelus D."/>
            <person name="Bostan H."/>
            <person name="Rolling W."/>
            <person name="Curaba J."/>
            <person name="Simon P."/>
        </authorList>
    </citation>
    <scope>NUCLEOTIDE SEQUENCE</scope>
    <source>
        <tissue evidence="2">Leaf</tissue>
    </source>
</reference>
<proteinExistence type="predicted"/>
<evidence type="ECO:0000313" key="3">
    <source>
        <dbReference type="Proteomes" id="UP000077755"/>
    </source>
</evidence>
<dbReference type="AlphaFoldDB" id="A0A175YB23"/>
<organism evidence="2 3">
    <name type="scientific">Daucus carota subsp. sativus</name>
    <name type="common">Carrot</name>
    <dbReference type="NCBI Taxonomy" id="79200"/>
    <lineage>
        <taxon>Eukaryota</taxon>
        <taxon>Viridiplantae</taxon>
        <taxon>Streptophyta</taxon>
        <taxon>Embryophyta</taxon>
        <taxon>Tracheophyta</taxon>
        <taxon>Spermatophyta</taxon>
        <taxon>Magnoliopsida</taxon>
        <taxon>eudicotyledons</taxon>
        <taxon>Gunneridae</taxon>
        <taxon>Pentapetalae</taxon>
        <taxon>asterids</taxon>
        <taxon>campanulids</taxon>
        <taxon>Apiales</taxon>
        <taxon>Apiaceae</taxon>
        <taxon>Apioideae</taxon>
        <taxon>Scandiceae</taxon>
        <taxon>Daucinae</taxon>
        <taxon>Daucus</taxon>
        <taxon>Daucus sect. Daucus</taxon>
    </lineage>
</organism>
<accession>A0A175YB23</accession>
<gene>
    <name evidence="2" type="ORF">DCAR_0101063</name>
</gene>
<dbReference type="Gramene" id="KZM80428">
    <property type="protein sequence ID" value="KZM80428"/>
    <property type="gene ID" value="DCAR_032342"/>
</dbReference>
<feature type="region of interest" description="Disordered" evidence="1">
    <location>
        <begin position="67"/>
        <end position="99"/>
    </location>
</feature>